<feature type="compositionally biased region" description="Basic and acidic residues" evidence="1">
    <location>
        <begin position="330"/>
        <end position="343"/>
    </location>
</feature>
<feature type="region of interest" description="Disordered" evidence="1">
    <location>
        <begin position="554"/>
        <end position="762"/>
    </location>
</feature>
<dbReference type="GO" id="GO:0042149">
    <property type="term" value="P:cellular response to glucose starvation"/>
    <property type="evidence" value="ECO:0007669"/>
    <property type="project" value="TreeGrafter"/>
</dbReference>
<feature type="compositionally biased region" description="Acidic residues" evidence="1">
    <location>
        <begin position="283"/>
        <end position="292"/>
    </location>
</feature>
<dbReference type="InterPro" id="IPR052292">
    <property type="entry name" value="Glucose_repression_reg"/>
</dbReference>
<evidence type="ECO:0000259" key="3">
    <source>
        <dbReference type="Pfam" id="PF08550"/>
    </source>
</evidence>
<feature type="region of interest" description="Disordered" evidence="1">
    <location>
        <begin position="176"/>
        <end position="196"/>
    </location>
</feature>
<feature type="compositionally biased region" description="Low complexity" evidence="1">
    <location>
        <begin position="738"/>
        <end position="748"/>
    </location>
</feature>
<proteinExistence type="predicted"/>
<organism evidence="4 5">
    <name type="scientific">Grifola frondosa</name>
    <name type="common">Maitake</name>
    <name type="synonym">Polyporus frondosus</name>
    <dbReference type="NCBI Taxonomy" id="5627"/>
    <lineage>
        <taxon>Eukaryota</taxon>
        <taxon>Fungi</taxon>
        <taxon>Dikarya</taxon>
        <taxon>Basidiomycota</taxon>
        <taxon>Agaricomycotina</taxon>
        <taxon>Agaricomycetes</taxon>
        <taxon>Polyporales</taxon>
        <taxon>Grifolaceae</taxon>
        <taxon>Grifola</taxon>
    </lineage>
</organism>
<comment type="caution">
    <text evidence="4">The sequence shown here is derived from an EMBL/GenBank/DDBJ whole genome shotgun (WGS) entry which is preliminary data.</text>
</comment>
<evidence type="ECO:0000256" key="1">
    <source>
        <dbReference type="SAM" id="MobiDB-lite"/>
    </source>
</evidence>
<name>A0A1C7MAL7_GRIFR</name>
<feature type="region of interest" description="Disordered" evidence="1">
    <location>
        <begin position="281"/>
        <end position="343"/>
    </location>
</feature>
<dbReference type="Proteomes" id="UP000092993">
    <property type="component" value="Unassembled WGS sequence"/>
</dbReference>
<dbReference type="PANTHER" id="PTHR28051">
    <property type="entry name" value="PROTEIN MTL1-RELATED"/>
    <property type="match status" value="1"/>
</dbReference>
<reference evidence="4 5" key="1">
    <citation type="submission" date="2016-03" db="EMBL/GenBank/DDBJ databases">
        <title>Whole genome sequencing of Grifola frondosa 9006-11.</title>
        <authorList>
            <person name="Min B."/>
            <person name="Park H."/>
            <person name="Kim J.-G."/>
            <person name="Cho H."/>
            <person name="Oh Y.-L."/>
            <person name="Kong W.-S."/>
            <person name="Choi I.-G."/>
        </authorList>
    </citation>
    <scope>NUCLEOTIDE SEQUENCE [LARGE SCALE GENOMIC DNA]</scope>
    <source>
        <strain evidence="4 5">9006-11</strain>
    </source>
</reference>
<dbReference type="GO" id="GO:0007039">
    <property type="term" value="P:protein catabolic process in the vacuole"/>
    <property type="evidence" value="ECO:0007669"/>
    <property type="project" value="TreeGrafter"/>
</dbReference>
<dbReference type="OrthoDB" id="5563539at2759"/>
<feature type="compositionally biased region" description="Basic and acidic residues" evidence="1">
    <location>
        <begin position="561"/>
        <end position="579"/>
    </location>
</feature>
<feature type="compositionally biased region" description="Polar residues" evidence="1">
    <location>
        <begin position="815"/>
        <end position="824"/>
    </location>
</feature>
<dbReference type="EMBL" id="LUGG01000006">
    <property type="protein sequence ID" value="OBZ73637.1"/>
    <property type="molecule type" value="Genomic_DNA"/>
</dbReference>
<feature type="compositionally biased region" description="Basic and acidic residues" evidence="1">
    <location>
        <begin position="707"/>
        <end position="736"/>
    </location>
</feature>
<dbReference type="Pfam" id="PF08550">
    <property type="entry name" value="GATA_AreA"/>
    <property type="match status" value="1"/>
</dbReference>
<feature type="compositionally biased region" description="Polar residues" evidence="1">
    <location>
        <begin position="684"/>
        <end position="700"/>
    </location>
</feature>
<dbReference type="STRING" id="5627.A0A1C7MAL7"/>
<accession>A0A1C7MAL7</accession>
<protein>
    <recommendedName>
        <fullName evidence="3">Nitrogen regulatory protein areA GATA-like domain-containing protein</fullName>
    </recommendedName>
</protein>
<keyword evidence="5" id="KW-1185">Reference proteome</keyword>
<evidence type="ECO:0000313" key="4">
    <source>
        <dbReference type="EMBL" id="OBZ73637.1"/>
    </source>
</evidence>
<feature type="chain" id="PRO_5008889030" description="Nitrogen regulatory protein areA GATA-like domain-containing protein" evidence="2">
    <location>
        <begin position="22"/>
        <end position="902"/>
    </location>
</feature>
<dbReference type="OMA" id="EDVYHHR"/>
<evidence type="ECO:0000256" key="2">
    <source>
        <dbReference type="SAM" id="SignalP"/>
    </source>
</evidence>
<gene>
    <name evidence="4" type="ORF">A0H81_06290</name>
</gene>
<dbReference type="AlphaFoldDB" id="A0A1C7MAL7"/>
<feature type="compositionally biased region" description="Low complexity" evidence="1">
    <location>
        <begin position="636"/>
        <end position="671"/>
    </location>
</feature>
<feature type="domain" description="Nitrogen regulatory protein areA GATA-like" evidence="3">
    <location>
        <begin position="52"/>
        <end position="79"/>
    </location>
</feature>
<feature type="region of interest" description="Disordered" evidence="1">
    <location>
        <begin position="801"/>
        <end position="861"/>
    </location>
</feature>
<dbReference type="GO" id="GO:0005773">
    <property type="term" value="C:vacuole"/>
    <property type="evidence" value="ECO:0007669"/>
    <property type="project" value="GOC"/>
</dbReference>
<dbReference type="PANTHER" id="PTHR28051:SF1">
    <property type="entry name" value="PROTEIN MTL1-RELATED"/>
    <property type="match status" value="1"/>
</dbReference>
<feature type="compositionally biased region" description="Low complexity" evidence="1">
    <location>
        <begin position="296"/>
        <end position="319"/>
    </location>
</feature>
<dbReference type="InterPro" id="IPR013860">
    <property type="entry name" value="AreA_GATA"/>
</dbReference>
<evidence type="ECO:0000313" key="5">
    <source>
        <dbReference type="Proteomes" id="UP000092993"/>
    </source>
</evidence>
<keyword evidence="2" id="KW-0732">Signal</keyword>
<feature type="signal peptide" evidence="2">
    <location>
        <begin position="1"/>
        <end position="21"/>
    </location>
</feature>
<sequence>MPIPATLTSYLPVLLVSVSHSAAPDDSSFDTLPEGQVDYLSHNWKEEDVWRSWRSMTRQKNAIANGMRLENASWRTWWKQRNKLKTVSPETLNWLKDSDVTWLYGPLHIGSDWTEYTQHKSAAALLLHSGQRKTSTDAVPGPYATETAVAPKKPILKRRSISQLLSLPASPFFSQCDTDEDSTPRMRAQKTMTHRRAVEQDLRLERAGLEQRGAGGKKKHISFNTFVEQCIAIEKPKLKRSNTGSGRGPRVYDAYDDGYDSELGYEYDEPSSFYLDHRTELNSDSEEDDDDVLEMRTSSSRSRSSSSSRGSPFSTTFSPDSLIAPSRSRPTLDRRASSDRERATIAPIAPTLLKSTGVGNDLATVSEGLVLTDSKDLDLVYVPPTHSHYSLPNTPNLAGVSSEEVYHHRESYFSVGTSPRTASPRIQGAGFARSHEDLVTSAALPALTRRASSGSFFPRQRPSDADAMEEDAYDYFEGPDLGVDFNDRRPHIGRRRRGMGDVRDDDEDGRGEMMRFAEGGAASVPVGRSSGSWRSASSIAGREVEMPVVVVDEASGTMEEQTERSRENSPVDVDTHSAEASRSTSYFPPTTPAMPVPRVAHTHPEVLASSPSPPSVVDRALLSPSDVGCRGRTAQSPSVSGSTTTGSYSYSHSSDSRSGSRGRSSTRNSSFSDRERSGSRSSRGTNSPLGSISPTGSSVAVGSVQARCRERESRRAGKRGGEDAERGRERTGRRLADSVSPPSVVSSPTRGSREEYQPYSPVVTDALPERLYAVATASPPSSISGSSTASAATIGPANYEADVAAPAAEEEQRSRQPTPANSPTAAFRCAMPPAAEKSSIPEKKTSSPPPAPAGGHRAQRASLDIAHEQVGTLVGRAAEIVQSARGSSVRYGTLADLSVVAR</sequence>